<dbReference type="InterPro" id="IPR013787">
    <property type="entry name" value="S100_Ca-bd_sub"/>
</dbReference>
<name>A0AAV3A554_PYXAD</name>
<dbReference type="PROSITE" id="PS00018">
    <property type="entry name" value="EF_HAND_1"/>
    <property type="match status" value="1"/>
</dbReference>
<keyword evidence="3" id="KW-0106">Calcium</keyword>
<protein>
    <recommendedName>
        <fullName evidence="4">EF-hand domain-containing protein</fullName>
    </recommendedName>
</protein>
<dbReference type="InterPro" id="IPR018247">
    <property type="entry name" value="EF_Hand_1_Ca_BS"/>
</dbReference>
<evidence type="ECO:0000313" key="6">
    <source>
        <dbReference type="Proteomes" id="UP001181693"/>
    </source>
</evidence>
<dbReference type="Pfam" id="PF01023">
    <property type="entry name" value="S_100"/>
    <property type="match status" value="2"/>
</dbReference>
<dbReference type="InterPro" id="IPR011992">
    <property type="entry name" value="EF-hand-dom_pair"/>
</dbReference>
<evidence type="ECO:0000256" key="3">
    <source>
        <dbReference type="ARBA" id="ARBA00022837"/>
    </source>
</evidence>
<dbReference type="InterPro" id="IPR002048">
    <property type="entry name" value="EF_hand_dom"/>
</dbReference>
<sequence>MAAVESAVYSLLGVFHKYSAKDGDNLKLNRSELATLLANELPCCYRDDAMAILDLDGDGQVDFMEFTEFITDITTELQDMYLDSVQKYRSPPKFGAKTQAEKAIVALIKVFHKYAGKGGNPLCLETKELRQLLRKEMPTLHSCLESNSQFKEILQNMDRRRPGQVDFKEFMSLVANFAVAVECSFVN</sequence>
<dbReference type="GO" id="GO:0048306">
    <property type="term" value="F:calcium-dependent protein binding"/>
    <property type="evidence" value="ECO:0007669"/>
    <property type="project" value="TreeGrafter"/>
</dbReference>
<dbReference type="PANTHER" id="PTHR11639:SF134">
    <property type="entry name" value="PROTEIN S100-A1-RELATED"/>
    <property type="match status" value="1"/>
</dbReference>
<comment type="similarity">
    <text evidence="1">Belongs to the S-100 family.</text>
</comment>
<dbReference type="InterPro" id="IPR034325">
    <property type="entry name" value="S-100_dom"/>
</dbReference>
<dbReference type="PANTHER" id="PTHR11639">
    <property type="entry name" value="S100 CALCIUM-BINDING PROTEIN"/>
    <property type="match status" value="1"/>
</dbReference>
<proteinExistence type="inferred from homology"/>
<feature type="domain" description="EF-hand" evidence="4">
    <location>
        <begin position="47"/>
        <end position="76"/>
    </location>
</feature>
<dbReference type="SMART" id="SM01394">
    <property type="entry name" value="S_100"/>
    <property type="match status" value="2"/>
</dbReference>
<comment type="caution">
    <text evidence="5">The sequence shown here is derived from an EMBL/GenBank/DDBJ whole genome shotgun (WGS) entry which is preliminary data.</text>
</comment>
<dbReference type="AlphaFoldDB" id="A0AAV3A554"/>
<dbReference type="SMART" id="SM00054">
    <property type="entry name" value="EFh"/>
    <property type="match status" value="2"/>
</dbReference>
<reference evidence="5" key="1">
    <citation type="thesis" date="2020" institute="ProQuest LLC" country="789 East Eisenhower Parkway, Ann Arbor, MI, USA">
        <title>Comparative Genomics and Chromosome Evolution.</title>
        <authorList>
            <person name="Mudd A.B."/>
        </authorList>
    </citation>
    <scope>NUCLEOTIDE SEQUENCE</scope>
    <source>
        <strain evidence="5">1538</strain>
        <tissue evidence="5">Blood</tissue>
    </source>
</reference>
<organism evidence="5 6">
    <name type="scientific">Pyxicephalus adspersus</name>
    <name type="common">African bullfrog</name>
    <dbReference type="NCBI Taxonomy" id="30357"/>
    <lineage>
        <taxon>Eukaryota</taxon>
        <taxon>Metazoa</taxon>
        <taxon>Chordata</taxon>
        <taxon>Craniata</taxon>
        <taxon>Vertebrata</taxon>
        <taxon>Euteleostomi</taxon>
        <taxon>Amphibia</taxon>
        <taxon>Batrachia</taxon>
        <taxon>Anura</taxon>
        <taxon>Neobatrachia</taxon>
        <taxon>Ranoidea</taxon>
        <taxon>Pyxicephalidae</taxon>
        <taxon>Pyxicephalinae</taxon>
        <taxon>Pyxicephalus</taxon>
    </lineage>
</organism>
<dbReference type="Gene3D" id="1.10.238.10">
    <property type="entry name" value="EF-hand"/>
    <property type="match status" value="2"/>
</dbReference>
<gene>
    <name evidence="5" type="ORF">GDO54_016856</name>
</gene>
<evidence type="ECO:0000256" key="1">
    <source>
        <dbReference type="ARBA" id="ARBA00007323"/>
    </source>
</evidence>
<dbReference type="PROSITE" id="PS50222">
    <property type="entry name" value="EF_HAND_2"/>
    <property type="match status" value="2"/>
</dbReference>
<accession>A0AAV3A554</accession>
<dbReference type="Proteomes" id="UP001181693">
    <property type="component" value="Unassembled WGS sequence"/>
</dbReference>
<keyword evidence="6" id="KW-1185">Reference proteome</keyword>
<keyword evidence="2" id="KW-0479">Metal-binding</keyword>
<evidence type="ECO:0000259" key="4">
    <source>
        <dbReference type="PROSITE" id="PS50222"/>
    </source>
</evidence>
<dbReference type="SUPFAM" id="SSF47473">
    <property type="entry name" value="EF-hand"/>
    <property type="match status" value="2"/>
</dbReference>
<dbReference type="GO" id="GO:0046914">
    <property type="term" value="F:transition metal ion binding"/>
    <property type="evidence" value="ECO:0007669"/>
    <property type="project" value="InterPro"/>
</dbReference>
<feature type="domain" description="EF-hand" evidence="4">
    <location>
        <begin position="145"/>
        <end position="180"/>
    </location>
</feature>
<dbReference type="GO" id="GO:0005509">
    <property type="term" value="F:calcium ion binding"/>
    <property type="evidence" value="ECO:0007669"/>
    <property type="project" value="InterPro"/>
</dbReference>
<evidence type="ECO:0000256" key="2">
    <source>
        <dbReference type="ARBA" id="ARBA00022723"/>
    </source>
</evidence>
<dbReference type="EMBL" id="DYDO01000009">
    <property type="protein sequence ID" value="DBA18630.1"/>
    <property type="molecule type" value="Genomic_DNA"/>
</dbReference>
<dbReference type="CDD" id="cd00213">
    <property type="entry name" value="S-100"/>
    <property type="match status" value="2"/>
</dbReference>
<evidence type="ECO:0000313" key="5">
    <source>
        <dbReference type="EMBL" id="DBA18630.1"/>
    </source>
</evidence>